<evidence type="ECO:0000256" key="1">
    <source>
        <dbReference type="ARBA" id="ARBA00001965"/>
    </source>
</evidence>
<dbReference type="Pfam" id="PF02915">
    <property type="entry name" value="Rubrerythrin"/>
    <property type="match status" value="1"/>
</dbReference>
<dbReference type="InterPro" id="IPR003251">
    <property type="entry name" value="Rr_diiron-bd_dom"/>
</dbReference>
<dbReference type="InterPro" id="IPR012347">
    <property type="entry name" value="Ferritin-like"/>
</dbReference>
<accession>A0ABX2IC36</accession>
<evidence type="ECO:0000256" key="5">
    <source>
        <dbReference type="ARBA" id="ARBA00023004"/>
    </source>
</evidence>
<dbReference type="Proteomes" id="UP000822142">
    <property type="component" value="Unassembled WGS sequence"/>
</dbReference>
<dbReference type="EMBL" id="JAAITA010000015">
    <property type="protein sequence ID" value="NSJ86691.1"/>
    <property type="molecule type" value="Genomic_DNA"/>
</dbReference>
<dbReference type="NCBIfam" id="NF045767">
    <property type="entry name" value="RuberyRbr"/>
    <property type="match status" value="1"/>
</dbReference>
<dbReference type="CDD" id="cd00729">
    <property type="entry name" value="rubredoxin_SM"/>
    <property type="match status" value="1"/>
</dbReference>
<dbReference type="InterPro" id="IPR048574">
    <property type="entry name" value="RUBY_RBDX"/>
</dbReference>
<reference evidence="7 8" key="1">
    <citation type="journal article" date="2020" name="Cell Host Microbe">
        <title>Functional and Genomic Variation between Human-Derived Isolates of Lachnospiraceae Reveals Inter- and Intra-Species Diversity.</title>
        <authorList>
            <person name="Sorbara M.T."/>
            <person name="Littmann E.R."/>
            <person name="Fontana E."/>
            <person name="Moody T.U."/>
            <person name="Kohout C.E."/>
            <person name="Gjonbalaj M."/>
            <person name="Eaton V."/>
            <person name="Seok R."/>
            <person name="Leiner I.M."/>
            <person name="Pamer E.G."/>
        </authorList>
    </citation>
    <scope>NUCLEOTIDE SEQUENCE [LARGE SCALE GENOMIC DNA]</scope>
    <source>
        <strain evidence="7 8">MSK.15.26</strain>
    </source>
</reference>
<feature type="domain" description="Ferritin-like diiron" evidence="6">
    <location>
        <begin position="20"/>
        <end position="166"/>
    </location>
</feature>
<evidence type="ECO:0000259" key="6">
    <source>
        <dbReference type="PROSITE" id="PS50905"/>
    </source>
</evidence>
<sequence>MDSLCPGHTSTRNRRKTTMELKNSITKENLMRAFAGESQARNRYTMAASQARKNQLAVVEAVFTFTANQEREHAEIFYKHLTALAEKNISIDGNYPVDISQDVAKLLRFAEKNEMEEHDDVYKAFEEKAREEGFAEIAASFHMIGKIEKTHGERFRLLAQMLESNTLFVSEIETSWMCLKCGNIYAGLQVPEKCPVCGHDRGYYIRLELLPCAVNQTV</sequence>
<evidence type="ECO:0000256" key="2">
    <source>
        <dbReference type="ARBA" id="ARBA00022448"/>
    </source>
</evidence>
<protein>
    <submittedName>
        <fullName evidence="7">Rubrerythrin family protein</fullName>
    </submittedName>
</protein>
<name>A0ABX2IC36_BLAHA</name>
<dbReference type="CDD" id="cd01041">
    <property type="entry name" value="Rubrerythrin"/>
    <property type="match status" value="1"/>
</dbReference>
<evidence type="ECO:0000313" key="8">
    <source>
        <dbReference type="Proteomes" id="UP000822142"/>
    </source>
</evidence>
<organism evidence="7 8">
    <name type="scientific">Blautia hansenii</name>
    <name type="common">Ruminococcus hansenii</name>
    <dbReference type="NCBI Taxonomy" id="1322"/>
    <lineage>
        <taxon>Bacteria</taxon>
        <taxon>Bacillati</taxon>
        <taxon>Bacillota</taxon>
        <taxon>Clostridia</taxon>
        <taxon>Lachnospirales</taxon>
        <taxon>Lachnospiraceae</taxon>
        <taxon>Blautia</taxon>
    </lineage>
</organism>
<evidence type="ECO:0000256" key="3">
    <source>
        <dbReference type="ARBA" id="ARBA00022723"/>
    </source>
</evidence>
<dbReference type="PROSITE" id="PS50905">
    <property type="entry name" value="FERRITIN_LIKE"/>
    <property type="match status" value="1"/>
</dbReference>
<dbReference type="Gene3D" id="1.20.1260.10">
    <property type="match status" value="1"/>
</dbReference>
<comment type="caution">
    <text evidence="7">The sequence shown here is derived from an EMBL/GenBank/DDBJ whole genome shotgun (WGS) entry which is preliminary data.</text>
</comment>
<evidence type="ECO:0000313" key="7">
    <source>
        <dbReference type="EMBL" id="NSJ86691.1"/>
    </source>
</evidence>
<evidence type="ECO:0000256" key="4">
    <source>
        <dbReference type="ARBA" id="ARBA00022982"/>
    </source>
</evidence>
<dbReference type="InterPro" id="IPR009078">
    <property type="entry name" value="Ferritin-like_SF"/>
</dbReference>
<dbReference type="InterPro" id="IPR052364">
    <property type="entry name" value="Rubrerythrin"/>
</dbReference>
<dbReference type="PANTHER" id="PTHR43865">
    <property type="entry name" value="RUBRERYTHRIN-RELATED"/>
    <property type="match status" value="1"/>
</dbReference>
<keyword evidence="3" id="KW-0479">Metal-binding</keyword>
<dbReference type="Gene3D" id="2.20.28.10">
    <property type="match status" value="1"/>
</dbReference>
<dbReference type="SUPFAM" id="SSF47240">
    <property type="entry name" value="Ferritin-like"/>
    <property type="match status" value="1"/>
</dbReference>
<keyword evidence="8" id="KW-1185">Reference proteome</keyword>
<dbReference type="Pfam" id="PF21349">
    <property type="entry name" value="RUBY_RBDX"/>
    <property type="match status" value="1"/>
</dbReference>
<dbReference type="SUPFAM" id="SSF57802">
    <property type="entry name" value="Rubredoxin-like"/>
    <property type="match status" value="1"/>
</dbReference>
<dbReference type="InterPro" id="IPR009040">
    <property type="entry name" value="Ferritin-like_diiron"/>
</dbReference>
<comment type="cofactor">
    <cofactor evidence="1">
        <name>Fe(3+)</name>
        <dbReference type="ChEBI" id="CHEBI:29034"/>
    </cofactor>
</comment>
<dbReference type="PANTHER" id="PTHR43865:SF1">
    <property type="entry name" value="RUBRERYTHRIN-RELATED"/>
    <property type="match status" value="1"/>
</dbReference>
<keyword evidence="5" id="KW-0408">Iron</keyword>
<keyword evidence="4" id="KW-0249">Electron transport</keyword>
<keyword evidence="2" id="KW-0813">Transport</keyword>
<gene>
    <name evidence="7" type="ORF">G5A70_11020</name>
</gene>
<proteinExistence type="predicted"/>